<feature type="compositionally biased region" description="Low complexity" evidence="3">
    <location>
        <begin position="126"/>
        <end position="138"/>
    </location>
</feature>
<feature type="transmembrane region" description="Helical" evidence="4">
    <location>
        <begin position="6"/>
        <end position="26"/>
    </location>
</feature>
<keyword evidence="4" id="KW-0472">Membrane</keyword>
<keyword evidence="8" id="KW-1185">Reference proteome</keyword>
<reference evidence="6 9" key="2">
    <citation type="submission" date="2020-01" db="EMBL/GenBank/DDBJ databases">
        <title>Genome sequence of Arachis hypogaea, cultivar Shitouqi.</title>
        <authorList>
            <person name="Zhuang W."/>
            <person name="Chen H."/>
            <person name="Varshney R."/>
            <person name="Wang D."/>
            <person name="Ming R."/>
        </authorList>
    </citation>
    <scope>NUCLEOTIDE SEQUENCE [LARGE SCALE GENOMIC DNA]</scope>
    <source>
        <tissue evidence="6">Young leaf</tissue>
    </source>
</reference>
<feature type="compositionally biased region" description="Pro residues" evidence="3">
    <location>
        <begin position="490"/>
        <end position="514"/>
    </location>
</feature>
<dbReference type="GO" id="GO:0045010">
    <property type="term" value="P:actin nucleation"/>
    <property type="evidence" value="ECO:0007669"/>
    <property type="project" value="InterPro"/>
</dbReference>
<evidence type="ECO:0000256" key="3">
    <source>
        <dbReference type="SAM" id="MobiDB-lite"/>
    </source>
</evidence>
<dbReference type="Pfam" id="PF02181">
    <property type="entry name" value="FH2"/>
    <property type="match status" value="1"/>
</dbReference>
<keyword evidence="4" id="KW-0812">Transmembrane</keyword>
<dbReference type="SMR" id="A0A444XKV7"/>
<dbReference type="InterPro" id="IPR027643">
    <property type="entry name" value="Formin-like_plant"/>
</dbReference>
<feature type="transmembrane region" description="Helical" evidence="4">
    <location>
        <begin position="185"/>
        <end position="207"/>
    </location>
</feature>
<evidence type="ECO:0000313" key="6">
    <source>
        <dbReference type="EMBL" id="QHN77398.1"/>
    </source>
</evidence>
<feature type="compositionally biased region" description="Acidic residues" evidence="3">
    <location>
        <begin position="295"/>
        <end position="305"/>
    </location>
</feature>
<evidence type="ECO:0000313" key="9">
    <source>
        <dbReference type="Proteomes" id="UP000464620"/>
    </source>
</evidence>
<feature type="compositionally biased region" description="Polar residues" evidence="3">
    <location>
        <begin position="364"/>
        <end position="374"/>
    </location>
</feature>
<dbReference type="Proteomes" id="UP000464620">
    <property type="component" value="Chromosome B09"/>
</dbReference>
<feature type="domain" description="FH2" evidence="5">
    <location>
        <begin position="521"/>
        <end position="945"/>
    </location>
</feature>
<keyword evidence="4" id="KW-1133">Transmembrane helix</keyword>
<dbReference type="SMART" id="SM00498">
    <property type="entry name" value="FH2"/>
    <property type="match status" value="1"/>
</dbReference>
<feature type="compositionally biased region" description="Polar residues" evidence="3">
    <location>
        <begin position="454"/>
        <end position="466"/>
    </location>
</feature>
<comment type="similarity">
    <text evidence="1">Belongs to the formin-like family. Class-I subfamily.</text>
</comment>
<dbReference type="STRING" id="3818.A0A444XKV7"/>
<evidence type="ECO:0000259" key="5">
    <source>
        <dbReference type="PROSITE" id="PS51444"/>
    </source>
</evidence>
<dbReference type="OrthoDB" id="1668162at2759"/>
<dbReference type="GO" id="GO:0051015">
    <property type="term" value="F:actin filament binding"/>
    <property type="evidence" value="ECO:0007669"/>
    <property type="project" value="InterPro"/>
</dbReference>
<feature type="compositionally biased region" description="Pro residues" evidence="3">
    <location>
        <begin position="410"/>
        <end position="427"/>
    </location>
</feature>
<sequence>MGGSEALSMLFFIITTFLMMILLSSLQQSTHIIFTVDSLWNSYDVHDMYFIDESSIQQGNNINDGNSKKNVEKISGLDENEEKQAMFVETFRTLLGLKSFHEKVPSSSSSSELLFSFSFSPSPSPSPTSIEPEAVAPLSPAPSPVVHNHPHHHHHHHHHYYHSHWNLKKEAHHHHEEDRGRAKKILVAILVSVGIATLICGCALIFFCRKFRNQRKKPKRTMPLCSSKKKNKNKVSLNSRLDLFYLDSLGEDLEQQQQEEAEACTLKEISYQNNPTEECDNVSSSSTKEILPVHDEEEEDIESESESGGREIGISADPEEEEEEEENHSSENESFHSIINSQTNSRLSNASSSSLVSETLMSPKDSSPLPNQFLSSPNNSISNPKPPPLTPKHENQETDETINQFVKPSTSPPPPPPPPPPPTPPLQMPLFRLHSLTSSSRASSPSPLSLKSHNFSSPSPRNSDSNQSPQTELPSPPPPQPAKSPGNNNIPPPPCPPPPFPKGNVKTPPPPPSQLPQFTALGKDGAPLPKLKPLHWDKVRAAPNRTMVWDKLRSSSFELDEEMIESLFGYNLQSSIKNEETKSKSPSPSKHVLEPKRLQNITILSKAINATAENVCEALIQGKGLSLQQLEALVKMVPTKEEEAKLANYKGDINELGSAERFVRAMLQVPFAFQRVEGMLYKETFEDEVVHLRNSFSMLEEACKELRSSRLFSKLLETVLKTGNRMNVGTIRGGARAFKLDALLKLADVKGIDGKTTLLHFVVQEIIRSEGIRVSDSIMGKISQKNNKNRTEEQKEEDYRRMGLELVSGLSTELYNVKKTATIDLDVLASSVSNLSEEMAKLKQLVGKDLHNDGESSEGFVNTMMCFLSYAEKKLKELEGDENRVLSRVKEITEYFHGDVSNKEDQNPLRIFVIVRDFLGMLDSVCKELRRNKSTRSPNPLAPFR</sequence>
<evidence type="ECO:0000313" key="8">
    <source>
        <dbReference type="Proteomes" id="UP000289738"/>
    </source>
</evidence>
<feature type="region of interest" description="Disordered" evidence="3">
    <location>
        <begin position="275"/>
        <end position="530"/>
    </location>
</feature>
<dbReference type="PANTHER" id="PTHR23213:SF177">
    <property type="entry name" value="FORMIN-LIKE PROTEIN 11"/>
    <property type="match status" value="1"/>
</dbReference>
<dbReference type="SUPFAM" id="SSF101447">
    <property type="entry name" value="Formin homology 2 domain (FH2 domain)"/>
    <property type="match status" value="1"/>
</dbReference>
<evidence type="ECO:0000256" key="4">
    <source>
        <dbReference type="SAM" id="Phobius"/>
    </source>
</evidence>
<feature type="compositionally biased region" description="Basic residues" evidence="3">
    <location>
        <begin position="148"/>
        <end position="163"/>
    </location>
</feature>
<feature type="region of interest" description="Disordered" evidence="3">
    <location>
        <begin position="126"/>
        <end position="163"/>
    </location>
</feature>
<reference evidence="7 8" key="1">
    <citation type="submission" date="2019-01" db="EMBL/GenBank/DDBJ databases">
        <title>Sequencing of cultivated peanut Arachis hypogaea provides insights into genome evolution and oil improvement.</title>
        <authorList>
            <person name="Chen X."/>
        </authorList>
    </citation>
    <scope>NUCLEOTIDE SEQUENCE [LARGE SCALE GENOMIC DNA]</scope>
    <source>
        <strain evidence="8">cv. Fuhuasheng</strain>
        <strain evidence="7">GDAAS-fuhuasheng2018</strain>
        <tissue evidence="7">Leaves</tissue>
    </source>
</reference>
<gene>
    <name evidence="7" type="ORF">Ahy_B09g096469</name>
    <name evidence="6" type="ORF">DS421_19g652370</name>
</gene>
<evidence type="ECO:0000256" key="1">
    <source>
        <dbReference type="ARBA" id="ARBA00025793"/>
    </source>
</evidence>
<proteinExistence type="inferred from homology"/>
<feature type="compositionally biased region" description="Acidic residues" evidence="3">
    <location>
        <begin position="317"/>
        <end position="326"/>
    </location>
</feature>
<dbReference type="PANTHER" id="PTHR23213">
    <property type="entry name" value="FORMIN-RELATED"/>
    <property type="match status" value="1"/>
</dbReference>
<dbReference type="Proteomes" id="UP000289738">
    <property type="component" value="Chromosome B09"/>
</dbReference>
<organism evidence="7 8">
    <name type="scientific">Arachis hypogaea</name>
    <name type="common">Peanut</name>
    <dbReference type="NCBI Taxonomy" id="3818"/>
    <lineage>
        <taxon>Eukaryota</taxon>
        <taxon>Viridiplantae</taxon>
        <taxon>Streptophyta</taxon>
        <taxon>Embryophyta</taxon>
        <taxon>Tracheophyta</taxon>
        <taxon>Spermatophyta</taxon>
        <taxon>Magnoliopsida</taxon>
        <taxon>eudicotyledons</taxon>
        <taxon>Gunneridae</taxon>
        <taxon>Pentapetalae</taxon>
        <taxon>rosids</taxon>
        <taxon>fabids</taxon>
        <taxon>Fabales</taxon>
        <taxon>Fabaceae</taxon>
        <taxon>Papilionoideae</taxon>
        <taxon>50 kb inversion clade</taxon>
        <taxon>dalbergioids sensu lato</taxon>
        <taxon>Dalbergieae</taxon>
        <taxon>Pterocarpus clade</taxon>
        <taxon>Arachis</taxon>
    </lineage>
</organism>
<feature type="compositionally biased region" description="Low complexity" evidence="3">
    <location>
        <begin position="335"/>
        <end position="362"/>
    </location>
</feature>
<evidence type="ECO:0000313" key="7">
    <source>
        <dbReference type="EMBL" id="RYQ90314.1"/>
    </source>
</evidence>
<dbReference type="AlphaFoldDB" id="A0A444XKV7"/>
<dbReference type="PROSITE" id="PS51444">
    <property type="entry name" value="FH2"/>
    <property type="match status" value="1"/>
</dbReference>
<dbReference type="Gene3D" id="1.20.58.2220">
    <property type="entry name" value="Formin, FH2 domain"/>
    <property type="match status" value="1"/>
</dbReference>
<dbReference type="PRINTS" id="PR01217">
    <property type="entry name" value="PRICHEXTENSN"/>
</dbReference>
<dbReference type="EMBL" id="CP031001">
    <property type="protein sequence ID" value="QHN77398.1"/>
    <property type="molecule type" value="Genomic_DNA"/>
</dbReference>
<evidence type="ECO:0000256" key="2">
    <source>
        <dbReference type="RuleBase" id="RU361260"/>
    </source>
</evidence>
<dbReference type="InterPro" id="IPR042201">
    <property type="entry name" value="FH2_Formin_sf"/>
</dbReference>
<accession>A0A444XKV7</accession>
<dbReference type="InterPro" id="IPR015425">
    <property type="entry name" value="FH2_Formin"/>
</dbReference>
<protein>
    <recommendedName>
        <fullName evidence="2">Formin-like protein</fullName>
    </recommendedName>
</protein>
<feature type="compositionally biased region" description="Polar residues" evidence="3">
    <location>
        <begin position="275"/>
        <end position="288"/>
    </location>
</feature>
<name>A0A444XKV7_ARAHY</name>
<feature type="compositionally biased region" description="Low complexity" evidence="3">
    <location>
        <begin position="432"/>
        <end position="453"/>
    </location>
</feature>
<dbReference type="EMBL" id="SDMP01000019">
    <property type="protein sequence ID" value="RYQ90314.1"/>
    <property type="molecule type" value="Genomic_DNA"/>
</dbReference>